<dbReference type="AlphaFoldDB" id="A0A316ALU9"/>
<dbReference type="Gene3D" id="2.60.40.1120">
    <property type="entry name" value="Carboxypeptidase-like, regulatory domain"/>
    <property type="match status" value="1"/>
</dbReference>
<dbReference type="PANTHER" id="PTHR30069:SF46">
    <property type="entry name" value="OAR PROTEIN"/>
    <property type="match status" value="1"/>
</dbReference>
<dbReference type="Pfam" id="PF13620">
    <property type="entry name" value="CarboxypepD_reg"/>
    <property type="match status" value="1"/>
</dbReference>
<evidence type="ECO:0000259" key="8">
    <source>
        <dbReference type="Pfam" id="PF07715"/>
    </source>
</evidence>
<keyword evidence="6" id="KW-0998">Cell outer membrane</keyword>
<proteinExistence type="predicted"/>
<dbReference type="GO" id="GO:0015344">
    <property type="term" value="F:siderophore uptake transmembrane transporter activity"/>
    <property type="evidence" value="ECO:0007669"/>
    <property type="project" value="TreeGrafter"/>
</dbReference>
<keyword evidence="3" id="KW-1134">Transmembrane beta strand</keyword>
<organism evidence="10 11">
    <name type="scientific">Dyadobacter jejuensis</name>
    <dbReference type="NCBI Taxonomy" id="1082580"/>
    <lineage>
        <taxon>Bacteria</taxon>
        <taxon>Pseudomonadati</taxon>
        <taxon>Bacteroidota</taxon>
        <taxon>Cytophagia</taxon>
        <taxon>Cytophagales</taxon>
        <taxon>Spirosomataceae</taxon>
        <taxon>Dyadobacter</taxon>
    </lineage>
</organism>
<dbReference type="GO" id="GO:0009279">
    <property type="term" value="C:cell outer membrane"/>
    <property type="evidence" value="ECO:0007669"/>
    <property type="project" value="UniProtKB-SubCell"/>
</dbReference>
<dbReference type="InterPro" id="IPR012910">
    <property type="entry name" value="Plug_dom"/>
</dbReference>
<evidence type="ECO:0000313" key="10">
    <source>
        <dbReference type="EMBL" id="PWJ58765.1"/>
    </source>
</evidence>
<evidence type="ECO:0000256" key="5">
    <source>
        <dbReference type="ARBA" id="ARBA00023136"/>
    </source>
</evidence>
<evidence type="ECO:0000256" key="1">
    <source>
        <dbReference type="ARBA" id="ARBA00004571"/>
    </source>
</evidence>
<dbReference type="EMBL" id="QGDT01000003">
    <property type="protein sequence ID" value="PWJ58765.1"/>
    <property type="molecule type" value="Genomic_DNA"/>
</dbReference>
<dbReference type="SUPFAM" id="SSF49452">
    <property type="entry name" value="Starch-binding domain-like"/>
    <property type="match status" value="1"/>
</dbReference>
<dbReference type="SUPFAM" id="SSF56935">
    <property type="entry name" value="Porins"/>
    <property type="match status" value="1"/>
</dbReference>
<feature type="domain" description="TonB-dependent receptor plug" evidence="8">
    <location>
        <begin position="141"/>
        <end position="241"/>
    </location>
</feature>
<dbReference type="InterPro" id="IPR013784">
    <property type="entry name" value="Carb-bd-like_fold"/>
</dbReference>
<accession>A0A316ALU9</accession>
<evidence type="ECO:0000313" key="11">
    <source>
        <dbReference type="Proteomes" id="UP000245880"/>
    </source>
</evidence>
<feature type="signal peptide" evidence="7">
    <location>
        <begin position="1"/>
        <end position="28"/>
    </location>
</feature>
<feature type="domain" description="TonB-dependent transporter Oar-like beta-barrel" evidence="9">
    <location>
        <begin position="357"/>
        <end position="1028"/>
    </location>
</feature>
<sequence>MYQKSLLFRAAWLALFVFSLTFSGQVMAQVTTGSLKGIITDSQNEPLPGATVVATHQSTGVKYSTLTRDDGRYNLNNLNSGIYTIAATYVGFQESQKAINVLLGEEANVNISMSDETNVLTEVVIRNDNNFNKDKQGTELNISNQQIQVMPTVSRSLADFTRLTPQVKVDGNGAVSIAGQNNRFNSIYIDGAANNDMFGLSASGTNGGQTGVSPISIDAIEQFKVVISPYDVSLSGFTGGGINAVTRSGTNNLSGSAYYYFKNENISGKRPGTDAQYDDPTFQRTKLASFNSYTTGFRLGGALVKNKLFFFVNAELQRETNPVPFTYSNYQGSITQADLNRLSDVLKSKYNYDPGSYEDVIKEVNSNKLTAKLDWNINNKHKLSVSHRYTYGESISPSTSSNSNIYFSNSGIYFPSTTNSSSAELKSTFSNTLSNRLLIGYTSVHDDRDPIGSNFPNVLINQTSTKDRINFGSEAFSSANELTSKILTFNEKLDFYTGRHNISLGLDGEFGSYYNLFVRQNYGAYTFDSFEGFLNGDLPSIYARSYSLLPGDIAGDGSKAAAEFKSARVGAFVNDRFDITDKFTLTGGIRFDLNTFPTKGFEDETFNNTYYNTIDAMYPLEGAKAGFMPSGKFTASPRLGFNYDVKGDKTLQIRGGTGIFLGRVPMVWPGGIYTNSGVIIGGVYQTGTANNLPFVADVNNQYTAEDFGKTVSVPSGELNLITKNFKLPQVWRSSLGVDKKVNGGWIFSAEGIFTKNYNDVAYENVILDKGAIKNAAGADNRMIYNPAGTAPTKIDLDPNTNGIQNPYTNIILMKNAAAKDNGYSYSVTGRVEKTFAQKLITSLAYTYGKSEVLNEVTSSQNSSQWRYMETVNGRNHMTRSRSDFDLGHRIVGFASYRFEYSKNAATTVSLFYNGQSSNPFSYTYRNSMVKDYSVSESNDLIFVPATKEQIVFKDAATADAQWAALDQFIKDDSYLSGRRGKYAERNSSRPPFVNIFDVKVLQDIYFEMGGKRHTLQLSWDVFNVGNLLNKKWGRQYYVTNDSYQLITFEGYKDAAAGDYTPLMSFSTPSGTPWNLSDGSSGNISRWTSQIGIRYIFN</sequence>
<dbReference type="PANTHER" id="PTHR30069">
    <property type="entry name" value="TONB-DEPENDENT OUTER MEMBRANE RECEPTOR"/>
    <property type="match status" value="1"/>
</dbReference>
<evidence type="ECO:0000256" key="3">
    <source>
        <dbReference type="ARBA" id="ARBA00022452"/>
    </source>
</evidence>
<name>A0A316ALU9_9BACT</name>
<comment type="caution">
    <text evidence="10">The sequence shown here is derived from an EMBL/GenBank/DDBJ whole genome shotgun (WGS) entry which is preliminary data.</text>
</comment>
<dbReference type="GO" id="GO:0030246">
    <property type="term" value="F:carbohydrate binding"/>
    <property type="evidence" value="ECO:0007669"/>
    <property type="project" value="InterPro"/>
</dbReference>
<dbReference type="InterPro" id="IPR039426">
    <property type="entry name" value="TonB-dep_rcpt-like"/>
</dbReference>
<dbReference type="InterPro" id="IPR057601">
    <property type="entry name" value="Oar-like_b-barrel"/>
</dbReference>
<dbReference type="OrthoDB" id="9768147at2"/>
<dbReference type="RefSeq" id="WP_158281217.1">
    <property type="nucleotide sequence ID" value="NZ_QGDT01000003.1"/>
</dbReference>
<evidence type="ECO:0000259" key="9">
    <source>
        <dbReference type="Pfam" id="PF25183"/>
    </source>
</evidence>
<dbReference type="Gene3D" id="2.40.170.20">
    <property type="entry name" value="TonB-dependent receptor, beta-barrel domain"/>
    <property type="match status" value="1"/>
</dbReference>
<dbReference type="Pfam" id="PF25183">
    <property type="entry name" value="OMP_b-brl_4"/>
    <property type="match status" value="2"/>
</dbReference>
<evidence type="ECO:0000256" key="6">
    <source>
        <dbReference type="ARBA" id="ARBA00023237"/>
    </source>
</evidence>
<keyword evidence="10" id="KW-0675">Receptor</keyword>
<dbReference type="GO" id="GO:0044718">
    <property type="term" value="P:siderophore transmembrane transport"/>
    <property type="evidence" value="ECO:0007669"/>
    <property type="project" value="TreeGrafter"/>
</dbReference>
<evidence type="ECO:0000256" key="2">
    <source>
        <dbReference type="ARBA" id="ARBA00022448"/>
    </source>
</evidence>
<dbReference type="Pfam" id="PF07715">
    <property type="entry name" value="Plug"/>
    <property type="match status" value="1"/>
</dbReference>
<keyword evidence="4" id="KW-0812">Transmembrane</keyword>
<keyword evidence="11" id="KW-1185">Reference proteome</keyword>
<comment type="subcellular location">
    <subcellularLocation>
        <location evidence="1">Cell outer membrane</location>
        <topology evidence="1">Multi-pass membrane protein</topology>
    </subcellularLocation>
</comment>
<feature type="chain" id="PRO_5016315506" evidence="7">
    <location>
        <begin position="29"/>
        <end position="1097"/>
    </location>
</feature>
<dbReference type="Proteomes" id="UP000245880">
    <property type="component" value="Unassembled WGS sequence"/>
</dbReference>
<gene>
    <name evidence="10" type="ORF">CLV98_103132</name>
</gene>
<keyword evidence="7" id="KW-0732">Signal</keyword>
<evidence type="ECO:0000256" key="4">
    <source>
        <dbReference type="ARBA" id="ARBA00022692"/>
    </source>
</evidence>
<dbReference type="InterPro" id="IPR036942">
    <property type="entry name" value="Beta-barrel_TonB_sf"/>
</dbReference>
<protein>
    <submittedName>
        <fullName evidence="10">TonB-dependent receptor-like protein</fullName>
    </submittedName>
</protein>
<evidence type="ECO:0000256" key="7">
    <source>
        <dbReference type="SAM" id="SignalP"/>
    </source>
</evidence>
<feature type="domain" description="TonB-dependent transporter Oar-like beta-barrel" evidence="9">
    <location>
        <begin position="245"/>
        <end position="339"/>
    </location>
</feature>
<reference evidence="10 11" key="1">
    <citation type="submission" date="2018-03" db="EMBL/GenBank/DDBJ databases">
        <title>Genomic Encyclopedia of Archaeal and Bacterial Type Strains, Phase II (KMG-II): from individual species to whole genera.</title>
        <authorList>
            <person name="Goeker M."/>
        </authorList>
    </citation>
    <scope>NUCLEOTIDE SEQUENCE [LARGE SCALE GENOMIC DNA]</scope>
    <source>
        <strain evidence="10 11">DSM 100346</strain>
    </source>
</reference>
<keyword evidence="5" id="KW-0472">Membrane</keyword>
<keyword evidence="2" id="KW-0813">Transport</keyword>